<keyword evidence="9" id="KW-1185">Reference proteome</keyword>
<dbReference type="RefSeq" id="WP_256332478.1">
    <property type="nucleotide sequence ID" value="NZ_FNAU01000001.1"/>
</dbReference>
<dbReference type="Proteomes" id="UP000182744">
    <property type="component" value="Unassembled WGS sequence"/>
</dbReference>
<reference evidence="8" key="2">
    <citation type="submission" date="2016-10" db="EMBL/GenBank/DDBJ databases">
        <authorList>
            <person name="de Groot N.N."/>
        </authorList>
    </citation>
    <scope>NUCLEOTIDE SEQUENCE [LARGE SCALE GENOMIC DNA]</scope>
    <source>
        <strain evidence="8">DSM 20639</strain>
    </source>
</reference>
<evidence type="ECO:0000256" key="2">
    <source>
        <dbReference type="ARBA" id="ARBA00022692"/>
    </source>
</evidence>
<feature type="transmembrane region" description="Helical" evidence="6">
    <location>
        <begin position="159"/>
        <end position="179"/>
    </location>
</feature>
<comment type="similarity">
    <text evidence="5">Belongs to the FNT transporter (TC 1.A.16) family.</text>
</comment>
<reference evidence="9" key="1">
    <citation type="submission" date="2016-10" db="EMBL/GenBank/DDBJ databases">
        <authorList>
            <person name="Varghese N."/>
        </authorList>
    </citation>
    <scope>NUCLEOTIDE SEQUENCE [LARGE SCALE GENOMIC DNA]</scope>
    <source>
        <strain evidence="9">DSM 20639</strain>
    </source>
</reference>
<feature type="transmembrane region" description="Helical" evidence="6">
    <location>
        <begin position="121"/>
        <end position="139"/>
    </location>
</feature>
<feature type="transmembrane region" description="Helical" evidence="6">
    <location>
        <begin position="33"/>
        <end position="52"/>
    </location>
</feature>
<dbReference type="PROSITE" id="PS01005">
    <property type="entry name" value="FORMATE_NITRITE_TP_1"/>
    <property type="match status" value="1"/>
</dbReference>
<dbReference type="Gene3D" id="1.20.1080.10">
    <property type="entry name" value="Glycerol uptake facilitator protein"/>
    <property type="match status" value="1"/>
</dbReference>
<proteinExistence type="inferred from homology"/>
<keyword evidence="3 6" id="KW-1133">Transmembrane helix</keyword>
<keyword evidence="2 6" id="KW-0812">Transmembrane</keyword>
<dbReference type="EMBL" id="JAWNFU010000005">
    <property type="protein sequence ID" value="MDY5154034.1"/>
    <property type="molecule type" value="Genomic_DNA"/>
</dbReference>
<evidence type="ECO:0000256" key="5">
    <source>
        <dbReference type="ARBA" id="ARBA00049660"/>
    </source>
</evidence>
<dbReference type="InterPro" id="IPR023271">
    <property type="entry name" value="Aquaporin-like"/>
</dbReference>
<evidence type="ECO:0000256" key="4">
    <source>
        <dbReference type="ARBA" id="ARBA00023136"/>
    </source>
</evidence>
<name>A0A1G6ZHB7_9ACTO</name>
<dbReference type="Pfam" id="PF01226">
    <property type="entry name" value="Form_Nir_trans"/>
    <property type="match status" value="1"/>
</dbReference>
<dbReference type="Proteomes" id="UP001273799">
    <property type="component" value="Unassembled WGS sequence"/>
</dbReference>
<evidence type="ECO:0000313" key="9">
    <source>
        <dbReference type="Proteomes" id="UP000182744"/>
    </source>
</evidence>
<dbReference type="PROSITE" id="PS01006">
    <property type="entry name" value="FORMATE_NITRITE_TP_2"/>
    <property type="match status" value="1"/>
</dbReference>
<dbReference type="EMBL" id="FNAU01000001">
    <property type="protein sequence ID" value="SDE02094.1"/>
    <property type="molecule type" value="Genomic_DNA"/>
</dbReference>
<evidence type="ECO:0000256" key="6">
    <source>
        <dbReference type="SAM" id="Phobius"/>
    </source>
</evidence>
<dbReference type="InterPro" id="IPR000292">
    <property type="entry name" value="For/NO2_transpt"/>
</dbReference>
<feature type="transmembrane region" description="Helical" evidence="6">
    <location>
        <begin position="72"/>
        <end position="100"/>
    </location>
</feature>
<dbReference type="InterPro" id="IPR024002">
    <property type="entry name" value="For/NO2_transpt_CS"/>
</dbReference>
<evidence type="ECO:0000313" key="8">
    <source>
        <dbReference type="EMBL" id="SDE02094.1"/>
    </source>
</evidence>
<dbReference type="AlphaFoldDB" id="A0A1G6ZHB7"/>
<comment type="subcellular location">
    <subcellularLocation>
        <location evidence="1">Membrane</location>
        <topology evidence="1">Multi-pass membrane protein</topology>
    </subcellularLocation>
</comment>
<protein>
    <submittedName>
        <fullName evidence="8">Formate transporter</fullName>
    </submittedName>
    <submittedName>
        <fullName evidence="7">Formate/nitrite transporter family protein</fullName>
    </submittedName>
</protein>
<dbReference type="GO" id="GO:0005886">
    <property type="term" value="C:plasma membrane"/>
    <property type="evidence" value="ECO:0007669"/>
    <property type="project" value="TreeGrafter"/>
</dbReference>
<reference evidence="7" key="3">
    <citation type="submission" date="2023-10" db="EMBL/GenBank/DDBJ databases">
        <title>Whole Genome based description of the genera Actinobaculum and Actinotignum reveals a complex phylogenetic relationship within the species included in the genus Actinotignum.</title>
        <authorList>
            <person name="Jensen C.S."/>
            <person name="Dargis R."/>
            <person name="Kemp M."/>
            <person name="Christensen J.J."/>
        </authorList>
    </citation>
    <scope>NUCLEOTIDE SEQUENCE</scope>
    <source>
        <strain evidence="7">Actinobaculum_suis_CCUG19206T</strain>
    </source>
</reference>
<dbReference type="GO" id="GO:0015499">
    <property type="term" value="F:formate transmembrane transporter activity"/>
    <property type="evidence" value="ECO:0007669"/>
    <property type="project" value="TreeGrafter"/>
</dbReference>
<accession>A0A1G6ZHB7</accession>
<evidence type="ECO:0000256" key="3">
    <source>
        <dbReference type="ARBA" id="ARBA00022989"/>
    </source>
</evidence>
<evidence type="ECO:0000313" key="7">
    <source>
        <dbReference type="EMBL" id="MDY5154034.1"/>
    </source>
</evidence>
<organism evidence="8 9">
    <name type="scientific">Actinobaculum suis</name>
    <dbReference type="NCBI Taxonomy" id="1657"/>
    <lineage>
        <taxon>Bacteria</taxon>
        <taxon>Bacillati</taxon>
        <taxon>Actinomycetota</taxon>
        <taxon>Actinomycetes</taxon>
        <taxon>Actinomycetales</taxon>
        <taxon>Actinomycetaceae</taxon>
        <taxon>Actinobaculum</taxon>
    </lineage>
</organism>
<sequence>MASTHATVPAAAELAVENAQAAYLKTQRPPAKAFYLAIAGGFLVGVGYIFYVTSQQGMADFPVGPAKILGGMAFTVGLVVIILTGADLFTSTTMTVMPLYSRKITPRRWLAHWGTSLSGNLLGALLLAVIVFASGQYLANGGEWGRVALETAYGKIHYSFPRAFLLAMLANIMVCLAVYIAQSGRTTTDKILACLGPIPLFASSGFEHSIANMFLLPLGWMIKEFGGAKFWESAAVQKAGITAEQFADFDISAIVINNWIPVLLGNIVGGALVVATYFYFGFVRTAEKAAATTGE</sequence>
<gene>
    <name evidence="7" type="ORF">R6G71_08285</name>
    <name evidence="8" type="ORF">SAMN05421878_101125</name>
</gene>
<feature type="transmembrane region" description="Helical" evidence="6">
    <location>
        <begin position="259"/>
        <end position="280"/>
    </location>
</feature>
<keyword evidence="4 6" id="KW-0472">Membrane</keyword>
<dbReference type="PANTHER" id="PTHR30520">
    <property type="entry name" value="FORMATE TRANSPORTER-RELATED"/>
    <property type="match status" value="1"/>
</dbReference>
<evidence type="ECO:0000256" key="1">
    <source>
        <dbReference type="ARBA" id="ARBA00004141"/>
    </source>
</evidence>
<dbReference type="PANTHER" id="PTHR30520:SF6">
    <property type="entry name" value="FORMATE_NITRATE FAMILY TRANSPORTER (EUROFUNG)"/>
    <property type="match status" value="1"/>
</dbReference>
<feature type="transmembrane region" description="Helical" evidence="6">
    <location>
        <begin position="191"/>
        <end position="211"/>
    </location>
</feature>